<sequence>MIQKTQHDQKDGIPATLEAFECLINCEQPYRYELTQYDLRTRSGIITDMTGSSWAHAQLITRALVQFELQLQSGPCSVITGQHVSIPEHPTCIPDVVITCDVGDRNQSGLCKIRSPLLVIEVLSPSTERYDRTEKFQRYQHCPSLEVYILVSQQKRSIEVYRRNCDWKQEVYESGVIRLDVLDLELDIEQLYQGVLP</sequence>
<reference evidence="2" key="1">
    <citation type="submission" date="2018-12" db="EMBL/GenBank/DDBJ databases">
        <title>Novel natural products biosynthetic potential of the class Ktedonobacteria.</title>
        <authorList>
            <person name="Zheng Y."/>
            <person name="Saitou A."/>
            <person name="Wang C.M."/>
            <person name="Toyoda A."/>
            <person name="Minakuchi Y."/>
            <person name="Sekiguchi Y."/>
            <person name="Ueda K."/>
            <person name="Takano H."/>
            <person name="Sakai Y."/>
            <person name="Yokota A."/>
            <person name="Yabe S."/>
        </authorList>
    </citation>
    <scope>NUCLEOTIDE SEQUENCE</scope>
    <source>
        <strain evidence="2">COM3</strain>
    </source>
</reference>
<gene>
    <name evidence="2" type="ORF">KTC_21040</name>
</gene>
<dbReference type="InterPro" id="IPR012296">
    <property type="entry name" value="Nuclease_put_TT1808"/>
</dbReference>
<dbReference type="InterPro" id="IPR008538">
    <property type="entry name" value="Uma2"/>
</dbReference>
<dbReference type="CDD" id="cd06260">
    <property type="entry name" value="DUF820-like"/>
    <property type="match status" value="1"/>
</dbReference>
<dbReference type="PANTHER" id="PTHR36558">
    <property type="entry name" value="GLR1098 PROTEIN"/>
    <property type="match status" value="1"/>
</dbReference>
<dbReference type="AlphaFoldDB" id="A0A455SFV8"/>
<feature type="domain" description="Putative restriction endonuclease" evidence="1">
    <location>
        <begin position="35"/>
        <end position="186"/>
    </location>
</feature>
<protein>
    <recommendedName>
        <fullName evidence="1">Putative restriction endonuclease domain-containing protein</fullName>
    </recommendedName>
</protein>
<name>A0A455SFV8_9CHLR</name>
<dbReference type="SUPFAM" id="SSF52980">
    <property type="entry name" value="Restriction endonuclease-like"/>
    <property type="match status" value="1"/>
</dbReference>
<dbReference type="PANTHER" id="PTHR36558:SF1">
    <property type="entry name" value="RESTRICTION ENDONUCLEASE DOMAIN-CONTAINING PROTEIN-RELATED"/>
    <property type="match status" value="1"/>
</dbReference>
<proteinExistence type="predicted"/>
<dbReference type="Pfam" id="PF05685">
    <property type="entry name" value="Uma2"/>
    <property type="match status" value="1"/>
</dbReference>
<organism evidence="2">
    <name type="scientific">Thermosporothrix sp. COM3</name>
    <dbReference type="NCBI Taxonomy" id="2490863"/>
    <lineage>
        <taxon>Bacteria</taxon>
        <taxon>Bacillati</taxon>
        <taxon>Chloroflexota</taxon>
        <taxon>Ktedonobacteria</taxon>
        <taxon>Ktedonobacterales</taxon>
        <taxon>Thermosporotrichaceae</taxon>
        <taxon>Thermosporothrix</taxon>
    </lineage>
</organism>
<dbReference type="InterPro" id="IPR011335">
    <property type="entry name" value="Restrct_endonuc-II-like"/>
</dbReference>
<dbReference type="Gene3D" id="3.90.1570.10">
    <property type="entry name" value="tt1808, chain A"/>
    <property type="match status" value="1"/>
</dbReference>
<accession>A0A455SFV8</accession>
<evidence type="ECO:0000313" key="2">
    <source>
        <dbReference type="EMBL" id="BBH87353.1"/>
    </source>
</evidence>
<dbReference type="EMBL" id="AP019376">
    <property type="protein sequence ID" value="BBH87353.1"/>
    <property type="molecule type" value="Genomic_DNA"/>
</dbReference>
<evidence type="ECO:0000259" key="1">
    <source>
        <dbReference type="Pfam" id="PF05685"/>
    </source>
</evidence>